<dbReference type="EMBL" id="SEOQ01000186">
    <property type="protein sequence ID" value="TFY67593.1"/>
    <property type="molecule type" value="Genomic_DNA"/>
</dbReference>
<dbReference type="InterPro" id="IPR011008">
    <property type="entry name" value="Dimeric_a/b-barrel"/>
</dbReference>
<gene>
    <name evidence="1" type="ORF">EVG20_g3892</name>
</gene>
<dbReference type="InterPro" id="IPR051807">
    <property type="entry name" value="Sec-metab_biosynth-assoc"/>
</dbReference>
<dbReference type="PANTHER" id="PTHR33606">
    <property type="entry name" value="PROTEIN YCII"/>
    <property type="match status" value="1"/>
</dbReference>
<dbReference type="PANTHER" id="PTHR33606:SF3">
    <property type="entry name" value="PROTEIN YCII"/>
    <property type="match status" value="1"/>
</dbReference>
<proteinExistence type="predicted"/>
<dbReference type="Proteomes" id="UP000298327">
    <property type="component" value="Unassembled WGS sequence"/>
</dbReference>
<accession>A0A4Y9Z158</accession>
<evidence type="ECO:0000313" key="1">
    <source>
        <dbReference type="EMBL" id="TFY67593.1"/>
    </source>
</evidence>
<evidence type="ECO:0008006" key="3">
    <source>
        <dbReference type="Google" id="ProtNLM"/>
    </source>
</evidence>
<name>A0A4Y9Z158_9AGAM</name>
<sequence>MSNTSTNPNKRTYIMWARDYTDVECWSRREAATPEHLHDVMTKWEPGFLKVAGVTIPEQYANLPAADKRWNGSLIIGNTESLEAMWELVKSDAYYRDNVWDKDTIVVMEFFSATALPETAVLALPGLVLPAGN</sequence>
<dbReference type="Gene3D" id="3.30.70.1060">
    <property type="entry name" value="Dimeric alpha+beta barrel"/>
    <property type="match status" value="1"/>
</dbReference>
<organism evidence="1 2">
    <name type="scientific">Dentipellis fragilis</name>
    <dbReference type="NCBI Taxonomy" id="205917"/>
    <lineage>
        <taxon>Eukaryota</taxon>
        <taxon>Fungi</taxon>
        <taxon>Dikarya</taxon>
        <taxon>Basidiomycota</taxon>
        <taxon>Agaricomycotina</taxon>
        <taxon>Agaricomycetes</taxon>
        <taxon>Russulales</taxon>
        <taxon>Hericiaceae</taxon>
        <taxon>Dentipellis</taxon>
    </lineage>
</organism>
<evidence type="ECO:0000313" key="2">
    <source>
        <dbReference type="Proteomes" id="UP000298327"/>
    </source>
</evidence>
<protein>
    <recommendedName>
        <fullName evidence="3">YCII-related domain-containing protein</fullName>
    </recommendedName>
</protein>
<dbReference type="OrthoDB" id="5519740at2759"/>
<dbReference type="SUPFAM" id="SSF54909">
    <property type="entry name" value="Dimeric alpha+beta barrel"/>
    <property type="match status" value="1"/>
</dbReference>
<comment type="caution">
    <text evidence="1">The sequence shown here is derived from an EMBL/GenBank/DDBJ whole genome shotgun (WGS) entry which is preliminary data.</text>
</comment>
<keyword evidence="2" id="KW-1185">Reference proteome</keyword>
<dbReference type="AlphaFoldDB" id="A0A4Y9Z158"/>
<reference evidence="1 2" key="1">
    <citation type="submission" date="2019-02" db="EMBL/GenBank/DDBJ databases">
        <title>Genome sequencing of the rare red list fungi Dentipellis fragilis.</title>
        <authorList>
            <person name="Buettner E."/>
            <person name="Kellner H."/>
        </authorList>
    </citation>
    <scope>NUCLEOTIDE SEQUENCE [LARGE SCALE GENOMIC DNA]</scope>
    <source>
        <strain evidence="1 2">DSM 105465</strain>
    </source>
</reference>